<keyword evidence="2" id="KW-1185">Reference proteome</keyword>
<proteinExistence type="predicted"/>
<dbReference type="Proteomes" id="UP000237481">
    <property type="component" value="Unassembled WGS sequence"/>
</dbReference>
<dbReference type="AlphaFoldDB" id="A0A2S4L734"/>
<name>A0A2S4L734_9HYPO</name>
<comment type="caution">
    <text evidence="1">The sequence shown here is derived from an EMBL/GenBank/DDBJ whole genome shotgun (WGS) entry which is preliminary data.</text>
</comment>
<reference evidence="1 2" key="1">
    <citation type="submission" date="2018-01" db="EMBL/GenBank/DDBJ databases">
        <title>Harnessing the power of phylogenomics to disentangle the directionality and signatures of interkingdom host jumping in the parasitic fungal genus Tolypocladium.</title>
        <authorList>
            <person name="Quandt C.A."/>
            <person name="Patterson W."/>
            <person name="Spatafora J.W."/>
        </authorList>
    </citation>
    <scope>NUCLEOTIDE SEQUENCE [LARGE SCALE GENOMIC DNA]</scope>
    <source>
        <strain evidence="1 2">NRBC 100945</strain>
    </source>
</reference>
<sequence>MFCSSLRKRREWAAVVPTLARSASPGWKGQTRLETHDIAFPVPSHGGRGQLYRVVLLSTSQVGTPEARDRVERLSLLDGRGKVAVIHLLADKDGMAAFMKLQMEYAWPPVVWEQHGHPGSDPVSRMFTNDGIPIIPISSAVELPSCLDSLRRQCISDGPKDKQAEETSTRGDLVSHCVRGQALSESQTNVLSDICGWFGDLAQHAFDPEGQRKMCDFLGDTDGHRVMSFFMAGPSVQHH</sequence>
<dbReference type="OrthoDB" id="2129069at2759"/>
<accession>A0A2S4L734</accession>
<gene>
    <name evidence="1" type="ORF">TPAR_01573</name>
</gene>
<dbReference type="EMBL" id="PKSG01000160">
    <property type="protein sequence ID" value="POR38228.1"/>
    <property type="molecule type" value="Genomic_DNA"/>
</dbReference>
<organism evidence="1 2">
    <name type="scientific">Tolypocladium paradoxum</name>
    <dbReference type="NCBI Taxonomy" id="94208"/>
    <lineage>
        <taxon>Eukaryota</taxon>
        <taxon>Fungi</taxon>
        <taxon>Dikarya</taxon>
        <taxon>Ascomycota</taxon>
        <taxon>Pezizomycotina</taxon>
        <taxon>Sordariomycetes</taxon>
        <taxon>Hypocreomycetidae</taxon>
        <taxon>Hypocreales</taxon>
        <taxon>Ophiocordycipitaceae</taxon>
        <taxon>Tolypocladium</taxon>
    </lineage>
</organism>
<evidence type="ECO:0000313" key="2">
    <source>
        <dbReference type="Proteomes" id="UP000237481"/>
    </source>
</evidence>
<protein>
    <submittedName>
        <fullName evidence="1">Uncharacterized protein</fullName>
    </submittedName>
</protein>
<evidence type="ECO:0000313" key="1">
    <source>
        <dbReference type="EMBL" id="POR38228.1"/>
    </source>
</evidence>